<proteinExistence type="predicted"/>
<accession>A0ABW7TT05</accession>
<protein>
    <recommendedName>
        <fullName evidence="3">TetR family transcriptional regulator</fullName>
    </recommendedName>
</protein>
<comment type="caution">
    <text evidence="1">The sequence shown here is derived from an EMBL/GenBank/DDBJ whole genome shotgun (WGS) entry which is preliminary data.</text>
</comment>
<reference evidence="1 2" key="1">
    <citation type="submission" date="2024-10" db="EMBL/GenBank/DDBJ databases">
        <title>The Natural Products Discovery Center: Release of the First 8490 Sequenced Strains for Exploring Actinobacteria Biosynthetic Diversity.</title>
        <authorList>
            <person name="Kalkreuter E."/>
            <person name="Kautsar S.A."/>
            <person name="Yang D."/>
            <person name="Bader C.D."/>
            <person name="Teijaro C.N."/>
            <person name="Fluegel L."/>
            <person name="Davis C.M."/>
            <person name="Simpson J.R."/>
            <person name="Lauterbach L."/>
            <person name="Steele A.D."/>
            <person name="Gui C."/>
            <person name="Meng S."/>
            <person name="Li G."/>
            <person name="Viehrig K."/>
            <person name="Ye F."/>
            <person name="Su P."/>
            <person name="Kiefer A.F."/>
            <person name="Nichols A."/>
            <person name="Cepeda A.J."/>
            <person name="Yan W."/>
            <person name="Fan B."/>
            <person name="Jiang Y."/>
            <person name="Adhikari A."/>
            <person name="Zheng C.-J."/>
            <person name="Schuster L."/>
            <person name="Cowan T.M."/>
            <person name="Smanski M.J."/>
            <person name="Chevrette M.G."/>
            <person name="De Carvalho L.P.S."/>
            <person name="Shen B."/>
        </authorList>
    </citation>
    <scope>NUCLEOTIDE SEQUENCE [LARGE SCALE GENOMIC DNA]</scope>
    <source>
        <strain evidence="1 2">NPDC020568</strain>
    </source>
</reference>
<dbReference type="RefSeq" id="WP_156052363.1">
    <property type="nucleotide sequence ID" value="NZ_JBIRUQ010000007.1"/>
</dbReference>
<name>A0ABW7TT05_9NOCA</name>
<evidence type="ECO:0008006" key="3">
    <source>
        <dbReference type="Google" id="ProtNLM"/>
    </source>
</evidence>
<evidence type="ECO:0000313" key="1">
    <source>
        <dbReference type="EMBL" id="MFI1464156.1"/>
    </source>
</evidence>
<sequence>MLAAISGWSLFSEGILAFTEAEDVAPDELQAQMAELLATIIELPQFAPGRPGS</sequence>
<dbReference type="EMBL" id="JBIRUQ010000007">
    <property type="protein sequence ID" value="MFI1464156.1"/>
    <property type="molecule type" value="Genomic_DNA"/>
</dbReference>
<organism evidence="1 2">
    <name type="scientific">Nocardia carnea</name>
    <dbReference type="NCBI Taxonomy" id="37328"/>
    <lineage>
        <taxon>Bacteria</taxon>
        <taxon>Bacillati</taxon>
        <taxon>Actinomycetota</taxon>
        <taxon>Actinomycetes</taxon>
        <taxon>Mycobacteriales</taxon>
        <taxon>Nocardiaceae</taxon>
        <taxon>Nocardia</taxon>
    </lineage>
</organism>
<dbReference type="Proteomes" id="UP001611263">
    <property type="component" value="Unassembled WGS sequence"/>
</dbReference>
<gene>
    <name evidence="1" type="ORF">ACH4WX_25825</name>
</gene>
<keyword evidence="2" id="KW-1185">Reference proteome</keyword>
<evidence type="ECO:0000313" key="2">
    <source>
        <dbReference type="Proteomes" id="UP001611263"/>
    </source>
</evidence>
<dbReference type="GeneID" id="93509609"/>